<accession>A0A9P3F9J8</accession>
<keyword evidence="1" id="KW-0812">Transmembrane</keyword>
<keyword evidence="1" id="KW-1133">Transmembrane helix</keyword>
<keyword evidence="1" id="KW-0472">Membrane</keyword>
<evidence type="ECO:0000313" key="3">
    <source>
        <dbReference type="Proteomes" id="UP000710440"/>
    </source>
</evidence>
<organism evidence="2 3">
    <name type="scientific">Aspergillus viridinutans</name>
    <dbReference type="NCBI Taxonomy" id="75553"/>
    <lineage>
        <taxon>Eukaryota</taxon>
        <taxon>Fungi</taxon>
        <taxon>Dikarya</taxon>
        <taxon>Ascomycota</taxon>
        <taxon>Pezizomycotina</taxon>
        <taxon>Eurotiomycetes</taxon>
        <taxon>Eurotiomycetidae</taxon>
        <taxon>Eurotiales</taxon>
        <taxon>Aspergillaceae</taxon>
        <taxon>Aspergillus</taxon>
        <taxon>Aspergillus subgen. Fumigati</taxon>
    </lineage>
</organism>
<dbReference type="EMBL" id="BOPL01000009">
    <property type="protein sequence ID" value="GIK06071.1"/>
    <property type="molecule type" value="Genomic_DNA"/>
</dbReference>
<protein>
    <submittedName>
        <fullName evidence="2">Uncharacterized protein</fullName>
    </submittedName>
</protein>
<reference evidence="2 3" key="1">
    <citation type="submission" date="2021-02" db="EMBL/GenBank/DDBJ databases">
        <title>Pan-genome distribution and transcriptional activeness of fungal secondary metabolism genes in Aspergillus section Fumigati.</title>
        <authorList>
            <person name="Takahashi H."/>
            <person name="Umemura M."/>
            <person name="Ninomiya A."/>
            <person name="Kusuya Y."/>
            <person name="Urayama S."/>
            <person name="Shimizu M."/>
            <person name="Watanabe A."/>
            <person name="Kamei K."/>
            <person name="Yaguchi T."/>
            <person name="Hagiwara D."/>
        </authorList>
    </citation>
    <scope>NUCLEOTIDE SEQUENCE [LARGE SCALE GENOMIC DNA]</scope>
    <source>
        <strain evidence="2 3">IFM 47045</strain>
    </source>
</reference>
<feature type="transmembrane region" description="Helical" evidence="1">
    <location>
        <begin position="56"/>
        <end position="77"/>
    </location>
</feature>
<gene>
    <name evidence="2" type="ORF">Aspvir_010189</name>
</gene>
<dbReference type="AlphaFoldDB" id="A0A9P3F9J8"/>
<evidence type="ECO:0000313" key="2">
    <source>
        <dbReference type="EMBL" id="GIK06071.1"/>
    </source>
</evidence>
<dbReference type="RefSeq" id="XP_043129257.1">
    <property type="nucleotide sequence ID" value="XM_043273322.1"/>
</dbReference>
<sequence>MDGATATIGQRQAPMAEYRKVHNAAMLTTEKPHQLVLPDESGHVAKLLMPKPNPGAMLAGPSVILRFYLCSLGFGVWK</sequence>
<keyword evidence="3" id="KW-1185">Reference proteome</keyword>
<comment type="caution">
    <text evidence="2">The sequence shown here is derived from an EMBL/GenBank/DDBJ whole genome shotgun (WGS) entry which is preliminary data.</text>
</comment>
<proteinExistence type="predicted"/>
<dbReference type="Proteomes" id="UP000710440">
    <property type="component" value="Unassembled WGS sequence"/>
</dbReference>
<evidence type="ECO:0000256" key="1">
    <source>
        <dbReference type="SAM" id="Phobius"/>
    </source>
</evidence>
<dbReference type="GeneID" id="66938171"/>
<name>A0A9P3F9J8_ASPVI</name>